<dbReference type="EMBL" id="KZ110593">
    <property type="protein sequence ID" value="OSX65111.1"/>
    <property type="molecule type" value="Genomic_DNA"/>
</dbReference>
<sequence length="259" mass="29222">MHVRTLILGGNVAPRSRLPPDFHYFPDFFSIPEQRVLLAAALQKLDTAESRQFRRLRKVFLAAQTNSPVAGDRHSPDHTVQAMFLPDECYNFEEGHYDGVIRRFREMHVTSWPSDINGLLPALERLQQLCLTKDTQTHILHLATDGEILPHVDNIGASGSWIMGVSLGSARIMRLESTEARDIGAFEIPLTSGSVYIQKCAVSVERGDRRTHFMDRDSTRYGYQHSILKDSVLDGKHYSGGQRLSVMIRDLLPTAHTQS</sequence>
<dbReference type="InterPro" id="IPR037151">
    <property type="entry name" value="AlkB-like_sf"/>
</dbReference>
<dbReference type="Proteomes" id="UP000194127">
    <property type="component" value="Unassembled WGS sequence"/>
</dbReference>
<dbReference type="RefSeq" id="XP_024341905.1">
    <property type="nucleotide sequence ID" value="XM_024484579.1"/>
</dbReference>
<gene>
    <name evidence="2" type="ORF">POSPLADRAFT_1135383</name>
</gene>
<dbReference type="OrthoDB" id="28127at2759"/>
<dbReference type="GeneID" id="36329528"/>
<dbReference type="AlphaFoldDB" id="A0A1X6N946"/>
<dbReference type="GO" id="GO:0006974">
    <property type="term" value="P:DNA damage response"/>
    <property type="evidence" value="ECO:0007669"/>
    <property type="project" value="InterPro"/>
</dbReference>
<evidence type="ECO:0000313" key="3">
    <source>
        <dbReference type="Proteomes" id="UP000194127"/>
    </source>
</evidence>
<dbReference type="GO" id="GO:0005759">
    <property type="term" value="C:mitochondrial matrix"/>
    <property type="evidence" value="ECO:0007669"/>
    <property type="project" value="TreeGrafter"/>
</dbReference>
<dbReference type="InterPro" id="IPR027450">
    <property type="entry name" value="AlkB-like"/>
</dbReference>
<dbReference type="GO" id="GO:0016706">
    <property type="term" value="F:2-oxoglutarate-dependent dioxygenase activity"/>
    <property type="evidence" value="ECO:0007669"/>
    <property type="project" value="TreeGrafter"/>
</dbReference>
<dbReference type="PANTHER" id="PTHR21052:SF0">
    <property type="entry name" value="ALPHA-KETOGLUTARATE-DEPENDENT DIOXYGENASE ALKB HOMOLOG 7, MITOCHONDRIAL"/>
    <property type="match status" value="1"/>
</dbReference>
<feature type="domain" description="Alpha-ketoglutarate-dependent dioxygenase AlkB-like" evidence="1">
    <location>
        <begin position="22"/>
        <end position="197"/>
    </location>
</feature>
<name>A0A1X6N946_9APHY</name>
<dbReference type="SUPFAM" id="SSF51197">
    <property type="entry name" value="Clavaminate synthase-like"/>
    <property type="match status" value="1"/>
</dbReference>
<evidence type="ECO:0000313" key="2">
    <source>
        <dbReference type="EMBL" id="OSX65111.1"/>
    </source>
</evidence>
<evidence type="ECO:0000259" key="1">
    <source>
        <dbReference type="Pfam" id="PF13532"/>
    </source>
</evidence>
<reference evidence="2 3" key="1">
    <citation type="submission" date="2017-04" db="EMBL/GenBank/DDBJ databases">
        <title>Genome Sequence of the Model Brown-Rot Fungus Postia placenta SB12.</title>
        <authorList>
            <consortium name="DOE Joint Genome Institute"/>
            <person name="Gaskell J."/>
            <person name="Kersten P."/>
            <person name="Larrondo L.F."/>
            <person name="Canessa P."/>
            <person name="Martinez D."/>
            <person name="Hibbett D."/>
            <person name="Schmoll M."/>
            <person name="Kubicek C.P."/>
            <person name="Martinez A.T."/>
            <person name="Yadav J."/>
            <person name="Master E."/>
            <person name="Magnuson J.K."/>
            <person name="James T."/>
            <person name="Yaver D."/>
            <person name="Berka R."/>
            <person name="Labutti K."/>
            <person name="Lipzen A."/>
            <person name="Aerts A."/>
            <person name="Barry K."/>
            <person name="Henrissat B."/>
            <person name="Blanchette R."/>
            <person name="Grigoriev I."/>
            <person name="Cullen D."/>
        </authorList>
    </citation>
    <scope>NUCLEOTIDE SEQUENCE [LARGE SCALE GENOMIC DNA]</scope>
    <source>
        <strain evidence="2 3">MAD-698-R-SB12</strain>
    </source>
</reference>
<protein>
    <recommendedName>
        <fullName evidence="1">Alpha-ketoglutarate-dependent dioxygenase AlkB-like domain-containing protein</fullName>
    </recommendedName>
</protein>
<proteinExistence type="predicted"/>
<dbReference type="Gene3D" id="2.60.120.590">
    <property type="entry name" value="Alpha-ketoglutarate-dependent dioxygenase AlkB-like"/>
    <property type="match status" value="1"/>
</dbReference>
<dbReference type="InterPro" id="IPR032870">
    <property type="entry name" value="ALKBH7-like"/>
</dbReference>
<accession>A0A1X6N946</accession>
<dbReference type="STRING" id="670580.A0A1X6N946"/>
<dbReference type="GO" id="GO:0006631">
    <property type="term" value="P:fatty acid metabolic process"/>
    <property type="evidence" value="ECO:0007669"/>
    <property type="project" value="TreeGrafter"/>
</dbReference>
<dbReference type="Pfam" id="PF13532">
    <property type="entry name" value="2OG-FeII_Oxy_2"/>
    <property type="match status" value="1"/>
</dbReference>
<organism evidence="2 3">
    <name type="scientific">Postia placenta MAD-698-R-SB12</name>
    <dbReference type="NCBI Taxonomy" id="670580"/>
    <lineage>
        <taxon>Eukaryota</taxon>
        <taxon>Fungi</taxon>
        <taxon>Dikarya</taxon>
        <taxon>Basidiomycota</taxon>
        <taxon>Agaricomycotina</taxon>
        <taxon>Agaricomycetes</taxon>
        <taxon>Polyporales</taxon>
        <taxon>Adustoporiaceae</taxon>
        <taxon>Rhodonia</taxon>
    </lineage>
</organism>
<keyword evidence="3" id="KW-1185">Reference proteome</keyword>
<dbReference type="PANTHER" id="PTHR21052">
    <property type="entry name" value="SPERMATOGENESIS ASSOCIATED 11-RELATED"/>
    <property type="match status" value="1"/>
</dbReference>